<protein>
    <recommendedName>
        <fullName evidence="4">C2H2-type domain-containing protein</fullName>
    </recommendedName>
</protein>
<feature type="compositionally biased region" description="Acidic residues" evidence="1">
    <location>
        <begin position="65"/>
        <end position="77"/>
    </location>
</feature>
<dbReference type="EMBL" id="JBGBPQ010000031">
    <property type="protein sequence ID" value="KAL1495645.1"/>
    <property type="molecule type" value="Genomic_DNA"/>
</dbReference>
<sequence>MKRLKDKGFATTRHGFMGLFQAAQLTEEAAGPSEGSSSTPEGGPEGEVTQRVEEDAECVSAPAEEMGEGVESEGDREEVEKGDGEEVEDSEDAVASHDESICQPCGVPAGEQNIYYDDDVDADADDNDDDTEDKDDVVARGSALMRNVCGVVQERLRAELSSKSHKGSDAWLKKELVSNKWWLRAHRLPSILTQLKHPVPHPDFLMDIRVWIPDEEFKVEMDMVCPEGHPGVTKWGFREKKRASTMMIGLTRNWYCVTRRYKCSDCEALFQKGKSAAIVKYVQEHPGTRVEEAEKIISQRENRCLIKAPRYTFSGVNSDFLAMLPFSRGECFEGVVTAGARMGLDRLLLDLMRPLFNSGVRPETFARLLVELHSKTFFKAWLRDEQEQRAWRLAKGSKPTRHFHGFRDPIGWGGFVPSPCTLQRHYEHYHDSIRQFLDAEVKKRNAEFLKIDVSYKEPKFLARFHGTALYKGLVTALNDLGECRLQYHVSSESHDQLEEPLRSMLRTMHSLGQEPPHVLFTDNIERDLAFLTKIFPWCHQSAEDGGAVCDLVRSRCAAPHACPCQAASACSMLLLAPSSKPSRRGGTERTMFSVRTYARGSWYM</sequence>
<dbReference type="Proteomes" id="UP001515480">
    <property type="component" value="Unassembled WGS sequence"/>
</dbReference>
<comment type="caution">
    <text evidence="2">The sequence shown here is derived from an EMBL/GenBank/DDBJ whole genome shotgun (WGS) entry which is preliminary data.</text>
</comment>
<evidence type="ECO:0000256" key="1">
    <source>
        <dbReference type="SAM" id="MobiDB-lite"/>
    </source>
</evidence>
<keyword evidence="3" id="KW-1185">Reference proteome</keyword>
<organism evidence="2 3">
    <name type="scientific">Prymnesium parvum</name>
    <name type="common">Toxic golden alga</name>
    <dbReference type="NCBI Taxonomy" id="97485"/>
    <lineage>
        <taxon>Eukaryota</taxon>
        <taxon>Haptista</taxon>
        <taxon>Haptophyta</taxon>
        <taxon>Prymnesiophyceae</taxon>
        <taxon>Prymnesiales</taxon>
        <taxon>Prymnesiaceae</taxon>
        <taxon>Prymnesium</taxon>
    </lineage>
</organism>
<accession>A0AB34IBT7</accession>
<evidence type="ECO:0008006" key="4">
    <source>
        <dbReference type="Google" id="ProtNLM"/>
    </source>
</evidence>
<evidence type="ECO:0000313" key="2">
    <source>
        <dbReference type="EMBL" id="KAL1495645.1"/>
    </source>
</evidence>
<reference evidence="2 3" key="1">
    <citation type="journal article" date="2024" name="Science">
        <title>Giant polyketide synthase enzymes in the biosynthesis of giant marine polyether toxins.</title>
        <authorList>
            <person name="Fallon T.R."/>
            <person name="Shende V.V."/>
            <person name="Wierzbicki I.H."/>
            <person name="Pendleton A.L."/>
            <person name="Watervoot N.F."/>
            <person name="Auber R.P."/>
            <person name="Gonzalez D.J."/>
            <person name="Wisecaver J.H."/>
            <person name="Moore B.S."/>
        </authorList>
    </citation>
    <scope>NUCLEOTIDE SEQUENCE [LARGE SCALE GENOMIC DNA]</scope>
    <source>
        <strain evidence="2 3">12B1</strain>
    </source>
</reference>
<feature type="region of interest" description="Disordered" evidence="1">
    <location>
        <begin position="20"/>
        <end position="108"/>
    </location>
</feature>
<gene>
    <name evidence="2" type="ORF">AB1Y20_016512</name>
</gene>
<feature type="compositionally biased region" description="Low complexity" evidence="1">
    <location>
        <begin position="26"/>
        <end position="42"/>
    </location>
</feature>
<proteinExistence type="predicted"/>
<dbReference type="AlphaFoldDB" id="A0AB34IBT7"/>
<name>A0AB34IBT7_PRYPA</name>
<evidence type="ECO:0000313" key="3">
    <source>
        <dbReference type="Proteomes" id="UP001515480"/>
    </source>
</evidence>